<feature type="disulfide bond" evidence="18">
    <location>
        <begin position="43"/>
        <end position="52"/>
    </location>
</feature>
<dbReference type="GO" id="GO:0005178">
    <property type="term" value="F:integrin binding"/>
    <property type="evidence" value="ECO:0007669"/>
    <property type="project" value="TreeGrafter"/>
</dbReference>
<feature type="disulfide bond" evidence="18">
    <location>
        <begin position="689"/>
        <end position="764"/>
    </location>
</feature>
<dbReference type="Gene3D" id="3.40.50.410">
    <property type="entry name" value="von Willebrand factor, type A domain"/>
    <property type="match status" value="1"/>
</dbReference>
<evidence type="ECO:0000256" key="21">
    <source>
        <dbReference type="SAM" id="Phobius"/>
    </source>
</evidence>
<dbReference type="InterPro" id="IPR032695">
    <property type="entry name" value="Integrin_dom_sf"/>
</dbReference>
<evidence type="ECO:0000256" key="1">
    <source>
        <dbReference type="ARBA" id="ARBA00004251"/>
    </source>
</evidence>
<evidence type="ECO:0000256" key="15">
    <source>
        <dbReference type="ARBA" id="ARBA00023136"/>
    </source>
</evidence>
<keyword evidence="11" id="KW-0460">Magnesium</keyword>
<dbReference type="GO" id="GO:0007160">
    <property type="term" value="P:cell-matrix adhesion"/>
    <property type="evidence" value="ECO:0007669"/>
    <property type="project" value="TreeGrafter"/>
</dbReference>
<feature type="disulfide bond" evidence="18">
    <location>
        <begin position="240"/>
        <end position="243"/>
    </location>
</feature>
<dbReference type="PROSITE" id="PS52047">
    <property type="entry name" value="I_EGF_2"/>
    <property type="match status" value="1"/>
</dbReference>
<keyword evidence="4" id="KW-0245">EGF-like domain</keyword>
<dbReference type="PRINTS" id="PR01186">
    <property type="entry name" value="INTEGRINB"/>
</dbReference>
<feature type="disulfide bond" evidence="18">
    <location>
        <begin position="528"/>
        <end position="537"/>
    </location>
</feature>
<feature type="disulfide bond" evidence="18">
    <location>
        <begin position="494"/>
        <end position="498"/>
    </location>
</feature>
<dbReference type="InterPro" id="IPR036349">
    <property type="entry name" value="Integrin_bsu_tail_dom_sf"/>
</dbReference>
<evidence type="ECO:0000256" key="22">
    <source>
        <dbReference type="SAM" id="SignalP"/>
    </source>
</evidence>
<dbReference type="SUPFAM" id="SSF57196">
    <property type="entry name" value="EGF/Laminin"/>
    <property type="match status" value="1"/>
</dbReference>
<keyword evidence="27" id="KW-1185">Reference proteome</keyword>
<feature type="disulfide bond" evidence="18">
    <location>
        <begin position="432"/>
        <end position="444"/>
    </location>
</feature>
<dbReference type="OMA" id="NCVCGAC"/>
<evidence type="ECO:0000256" key="14">
    <source>
        <dbReference type="ARBA" id="ARBA00023037"/>
    </source>
</evidence>
<comment type="subcellular location">
    <subcellularLocation>
        <location evidence="1 19">Cell membrane</location>
        <topology evidence="1 19">Single-pass type I membrane protein</topology>
    </subcellularLocation>
</comment>
<keyword evidence="6 19" id="KW-0812">Transmembrane</keyword>
<dbReference type="Pfam" id="PF23105">
    <property type="entry name" value="EGF_integrin"/>
    <property type="match status" value="1"/>
</dbReference>
<protein>
    <recommendedName>
        <fullName evidence="19">Integrin beta</fullName>
    </recommendedName>
</protein>
<feature type="disulfide bond" evidence="18">
    <location>
        <begin position="291"/>
        <end position="332"/>
    </location>
</feature>
<dbReference type="InParanoid" id="A0A7M7G6Q6"/>
<keyword evidence="13 21" id="KW-1133">Transmembrane helix</keyword>
<feature type="domain" description="Integrin beta subunit VWA" evidence="23">
    <location>
        <begin position="42"/>
        <end position="496"/>
    </location>
</feature>
<dbReference type="InterPro" id="IPR012896">
    <property type="entry name" value="Integrin_bsu_tail"/>
</dbReference>
<evidence type="ECO:0000256" key="17">
    <source>
        <dbReference type="ARBA" id="ARBA00023180"/>
    </source>
</evidence>
<evidence type="ECO:0000256" key="10">
    <source>
        <dbReference type="ARBA" id="ARBA00022837"/>
    </source>
</evidence>
<keyword evidence="8 22" id="KW-0732">Signal</keyword>
<evidence type="ECO:0000256" key="8">
    <source>
        <dbReference type="ARBA" id="ARBA00022729"/>
    </source>
</evidence>
<dbReference type="PANTHER" id="PTHR10082:SF60">
    <property type="entry name" value="INTEGRIN BETA-PS"/>
    <property type="match status" value="1"/>
</dbReference>
<evidence type="ECO:0000313" key="26">
    <source>
        <dbReference type="EnsemblMetazoa" id="XP_001606384"/>
    </source>
</evidence>
<dbReference type="EnsemblMetazoa" id="XM_001606334">
    <property type="protein sequence ID" value="XP_001606384"/>
    <property type="gene ID" value="LOC100122781"/>
</dbReference>
<dbReference type="GO" id="GO:0007157">
    <property type="term" value="P:heterophilic cell-cell adhesion via plasma membrane cell adhesion molecules"/>
    <property type="evidence" value="ECO:0007669"/>
    <property type="project" value="UniProtKB-ARBA"/>
</dbReference>
<dbReference type="SUPFAM" id="SSF103575">
    <property type="entry name" value="Plexin repeat"/>
    <property type="match status" value="1"/>
</dbReference>
<feature type="disulfide bond" evidence="18">
    <location>
        <begin position="577"/>
        <end position="592"/>
    </location>
</feature>
<feature type="disulfide bond" evidence="18">
    <location>
        <begin position="570"/>
        <end position="575"/>
    </location>
</feature>
<keyword evidence="12 19" id="KW-0130">Cell adhesion</keyword>
<dbReference type="InterPro" id="IPR002369">
    <property type="entry name" value="Integrin_bsu_VWA"/>
</dbReference>
<feature type="disulfide bond" evidence="18">
    <location>
        <begin position="709"/>
        <end position="739"/>
    </location>
</feature>
<dbReference type="GO" id="GO:0033627">
    <property type="term" value="P:cell adhesion mediated by integrin"/>
    <property type="evidence" value="ECO:0007669"/>
    <property type="project" value="TreeGrafter"/>
</dbReference>
<feature type="disulfide bond" evidence="18">
    <location>
        <begin position="622"/>
        <end position="631"/>
    </location>
</feature>
<dbReference type="AlphaFoldDB" id="A0A7M7G6Q6"/>
<keyword evidence="10" id="KW-0106">Calcium</keyword>
<evidence type="ECO:0000256" key="2">
    <source>
        <dbReference type="ARBA" id="ARBA00007449"/>
    </source>
</evidence>
<feature type="transmembrane region" description="Helical" evidence="21">
    <location>
        <begin position="768"/>
        <end position="792"/>
    </location>
</feature>
<dbReference type="Gene3D" id="2.60.40.1510">
    <property type="entry name" value="ntegrin, alpha v. Chain A, domain 3"/>
    <property type="match status" value="1"/>
</dbReference>
<evidence type="ECO:0000256" key="6">
    <source>
        <dbReference type="ARBA" id="ARBA00022692"/>
    </source>
</evidence>
<dbReference type="FunFam" id="3.40.50.410:FF:000002">
    <property type="entry name" value="Integrin beta"/>
    <property type="match status" value="1"/>
</dbReference>
<dbReference type="GO" id="GO:0016477">
    <property type="term" value="P:cell migration"/>
    <property type="evidence" value="ECO:0007669"/>
    <property type="project" value="TreeGrafter"/>
</dbReference>
<feature type="disulfide bond" evidence="18">
    <location>
        <begin position="653"/>
        <end position="658"/>
    </location>
</feature>
<dbReference type="SUPFAM" id="SSF53300">
    <property type="entry name" value="vWA-like"/>
    <property type="match status" value="1"/>
</dbReference>
<evidence type="ECO:0000256" key="16">
    <source>
        <dbReference type="ARBA" id="ARBA00023157"/>
    </source>
</evidence>
<evidence type="ECO:0000256" key="13">
    <source>
        <dbReference type="ARBA" id="ARBA00022989"/>
    </source>
</evidence>
<dbReference type="SUPFAM" id="SSF69687">
    <property type="entry name" value="Integrin beta tail domain"/>
    <property type="match status" value="1"/>
</dbReference>
<keyword evidence="3" id="KW-1003">Cell membrane</keyword>
<organism evidence="26 27">
    <name type="scientific">Nasonia vitripennis</name>
    <name type="common">Parasitic wasp</name>
    <dbReference type="NCBI Taxonomy" id="7425"/>
    <lineage>
        <taxon>Eukaryota</taxon>
        <taxon>Metazoa</taxon>
        <taxon>Ecdysozoa</taxon>
        <taxon>Arthropoda</taxon>
        <taxon>Hexapoda</taxon>
        <taxon>Insecta</taxon>
        <taxon>Pterygota</taxon>
        <taxon>Neoptera</taxon>
        <taxon>Endopterygota</taxon>
        <taxon>Hymenoptera</taxon>
        <taxon>Apocrita</taxon>
        <taxon>Proctotrupomorpha</taxon>
        <taxon>Chalcidoidea</taxon>
        <taxon>Pteromalidae</taxon>
        <taxon>Pteromalinae</taxon>
        <taxon>Nasonia</taxon>
    </lineage>
</organism>
<evidence type="ECO:0000256" key="19">
    <source>
        <dbReference type="RuleBase" id="RU000633"/>
    </source>
</evidence>
<dbReference type="PROSITE" id="PS00243">
    <property type="entry name" value="I_EGF_1"/>
    <property type="match status" value="2"/>
</dbReference>
<evidence type="ECO:0000256" key="9">
    <source>
        <dbReference type="ARBA" id="ARBA00022737"/>
    </source>
</evidence>
<feature type="disulfide bond" evidence="18">
    <location>
        <begin position="615"/>
        <end position="620"/>
    </location>
</feature>
<keyword evidence="7" id="KW-0479">Metal-binding</keyword>
<dbReference type="FunCoup" id="A0A7M7G6Q6">
    <property type="interactions" value="284"/>
</dbReference>
<dbReference type="FunFam" id="1.20.5.100:FF:000002">
    <property type="entry name" value="Integrin beta"/>
    <property type="match status" value="1"/>
</dbReference>
<dbReference type="InterPro" id="IPR057073">
    <property type="entry name" value="EGF_integrin_2"/>
</dbReference>
<dbReference type="SUPFAM" id="SSF69179">
    <property type="entry name" value="Integrin domains"/>
    <property type="match status" value="1"/>
</dbReference>
<gene>
    <name evidence="26" type="primary">100122781</name>
</gene>
<evidence type="ECO:0000256" key="3">
    <source>
        <dbReference type="ARBA" id="ARBA00022475"/>
    </source>
</evidence>
<evidence type="ECO:0000259" key="25">
    <source>
        <dbReference type="SMART" id="SM01242"/>
    </source>
</evidence>
<comment type="similarity">
    <text evidence="2 19">Belongs to the integrin beta chain family.</text>
</comment>
<evidence type="ECO:0000256" key="4">
    <source>
        <dbReference type="ARBA" id="ARBA00022536"/>
    </source>
</evidence>
<feature type="domain" description="Integrin beta subunit cytoplasmic" evidence="24">
    <location>
        <begin position="793"/>
        <end position="839"/>
    </location>
</feature>
<evidence type="ECO:0000259" key="23">
    <source>
        <dbReference type="SMART" id="SM00187"/>
    </source>
</evidence>
<evidence type="ECO:0000256" key="18">
    <source>
        <dbReference type="PIRSR" id="PIRSR002512-1"/>
    </source>
</evidence>
<dbReference type="InterPro" id="IPR040622">
    <property type="entry name" value="EGF_integrin_1"/>
</dbReference>
<name>A0A7M7G6Q6_NASVI</name>
<evidence type="ECO:0000256" key="20">
    <source>
        <dbReference type="SAM" id="MobiDB-lite"/>
    </source>
</evidence>
<feature type="compositionally biased region" description="Low complexity" evidence="20">
    <location>
        <begin position="121"/>
        <end position="140"/>
    </location>
</feature>
<feature type="disulfide bond" evidence="18">
    <location>
        <begin position="464"/>
        <end position="731"/>
    </location>
</feature>
<dbReference type="PIRSF" id="PIRSF002512">
    <property type="entry name" value="Integrin_B"/>
    <property type="match status" value="1"/>
</dbReference>
<keyword evidence="15 21" id="KW-0472">Membrane</keyword>
<dbReference type="SMART" id="SM00187">
    <property type="entry name" value="INB"/>
    <property type="match status" value="1"/>
</dbReference>
<evidence type="ECO:0000313" key="27">
    <source>
        <dbReference type="Proteomes" id="UP000002358"/>
    </source>
</evidence>
<dbReference type="Gene3D" id="4.10.1240.30">
    <property type="match status" value="1"/>
</dbReference>
<feature type="region of interest" description="Disordered" evidence="20">
    <location>
        <begin position="111"/>
        <end position="142"/>
    </location>
</feature>
<feature type="disulfide bond" evidence="18">
    <location>
        <begin position="539"/>
        <end position="554"/>
    </location>
</feature>
<keyword evidence="16 18" id="KW-1015">Disulfide bond</keyword>
<evidence type="ECO:0000256" key="7">
    <source>
        <dbReference type="ARBA" id="ARBA00022723"/>
    </source>
</evidence>
<feature type="disulfide bond" evidence="18">
    <location>
        <begin position="676"/>
        <end position="679"/>
    </location>
</feature>
<dbReference type="Proteomes" id="UP000002358">
    <property type="component" value="Chromosome 2"/>
</dbReference>
<feature type="domain" description="Integrin beta subunit tail" evidence="25">
    <location>
        <begin position="683"/>
        <end position="769"/>
    </location>
</feature>
<dbReference type="SMART" id="SM01242">
    <property type="entry name" value="Integrin_B_tail"/>
    <property type="match status" value="1"/>
</dbReference>
<keyword evidence="9" id="KW-0677">Repeat</keyword>
<feature type="disulfide bond" evidence="18">
    <location>
        <begin position="617"/>
        <end position="647"/>
    </location>
</feature>
<feature type="signal peptide" evidence="22">
    <location>
        <begin position="1"/>
        <end position="22"/>
    </location>
</feature>
<sequence length="842" mass="94135">MIITLRWSFAFLLVTWSTTSLAVKTSSESKLTGLNACSSKQTCHDCIRTPSCAWCSMPGYSDKRCFLPHINKISMECPNDYTINPDNEYKMDKYKELTKGSYNAVKGLEEKVSTESKGHESSSASIHTETHSSSSTSTSSKNEAVQLYPQEVTLKLRINEVQKIKIEFAQAEDYPVDLYYLMDLSNSMKDDKQKLSDLGQLLVESMSKITSNFHLGFGSFVDKVVMPYVNMASAALKHPCDGCAAPYGYRNHMPLSNNSTDFASKVREAPVSGNLDAPEGGFDAIMQAIVCRDEIGWREKARKLLLFSTDASFHYAGDGKLGGIVKPNDGLCHMDKEGLYTHSTLQDYPSISQINLKVKENSVNIIWAVTEEQIRIYSNLTNHIQGSYAAKLSNDSSNIVDLVREQYNAISSSLEMKDTASNYIDLKYYSNCLNGGSLIETNKCDGLKVGDKVEFTVEVEVKACPENRADWKQKFMIYPVGINESLTVNLEMICDCECERADSINQGFEPHSQQCSARGDLSCGICACDDGYFGKQCECGTNDRGIISNKEFACRKENTTTYDCSGRGSCECNVCQCYPREDPNETVWGDFCECDNFSCDRRNKELCSGPTHGKCNCGVCECQKEWSGKACECSTKRDKCDVNGVECSGHGVCECNQCKCQPDGDTRYSGTFCHICLTCPNRCEELKPCVLCTAFKAGNLTEVECNSTCSQYDYEIVETIDVDLDKEEIGCHGYDEQDCKYFFAYIHDVLNNTMLVRIQKQRECPPQVYVLGIVLGVIAAVVLIGLALLLLWKLLTTIHDRREFAKFEKERMMAKWDASENPIYKQATSTFKNPMYTASNIK</sequence>
<dbReference type="Pfam" id="PF18372">
    <property type="entry name" value="I-EGF_1"/>
    <property type="match status" value="1"/>
</dbReference>
<dbReference type="InterPro" id="IPR057243">
    <property type="entry name" value="Integrin_I-EGF_CS"/>
</dbReference>
<dbReference type="InterPro" id="IPR015812">
    <property type="entry name" value="Integrin_bsu"/>
</dbReference>
<feature type="disulfide bond" evidence="18">
    <location>
        <begin position="594"/>
        <end position="599"/>
    </location>
</feature>
<dbReference type="OrthoDB" id="410592at2759"/>
<dbReference type="GO" id="GO:0005925">
    <property type="term" value="C:focal adhesion"/>
    <property type="evidence" value="ECO:0007669"/>
    <property type="project" value="TreeGrafter"/>
</dbReference>
<dbReference type="SMR" id="A0A7M7G6Q6"/>
<dbReference type="InterPro" id="IPR036465">
    <property type="entry name" value="vWFA_dom_sf"/>
</dbReference>
<accession>A0A7M7G6Q6</accession>
<dbReference type="GO" id="GO:0008305">
    <property type="term" value="C:integrin complex"/>
    <property type="evidence" value="ECO:0007669"/>
    <property type="project" value="TreeGrafter"/>
</dbReference>
<feature type="compositionally biased region" description="Basic and acidic residues" evidence="20">
    <location>
        <begin position="111"/>
        <end position="120"/>
    </location>
</feature>
<feature type="disulfide bond" evidence="18">
    <location>
        <begin position="572"/>
        <end position="607"/>
    </location>
</feature>
<keyword evidence="14 19" id="KW-0401">Integrin</keyword>
<dbReference type="GO" id="GO:0046872">
    <property type="term" value="F:metal ion binding"/>
    <property type="evidence" value="ECO:0007669"/>
    <property type="project" value="UniProtKB-KW"/>
</dbReference>
<feature type="disulfide bond" evidence="18">
    <location>
        <begin position="683"/>
        <end position="692"/>
    </location>
</feature>
<evidence type="ECO:0000256" key="11">
    <source>
        <dbReference type="ARBA" id="ARBA00022842"/>
    </source>
</evidence>
<dbReference type="Pfam" id="PF08725">
    <property type="entry name" value="Integrin_b_cyt"/>
    <property type="match status" value="1"/>
</dbReference>
<feature type="chain" id="PRO_5029861493" description="Integrin beta" evidence="22">
    <location>
        <begin position="23"/>
        <end position="842"/>
    </location>
</feature>
<proteinExistence type="inferred from homology"/>
<dbReference type="Pfam" id="PF00362">
    <property type="entry name" value="Integrin_beta"/>
    <property type="match status" value="1"/>
</dbReference>
<dbReference type="GO" id="GO:0007229">
    <property type="term" value="P:integrin-mediated signaling pathway"/>
    <property type="evidence" value="ECO:0007669"/>
    <property type="project" value="UniProtKB-KW"/>
</dbReference>
<dbReference type="InterPro" id="IPR014836">
    <property type="entry name" value="Integrin_bsu_cyt_dom"/>
</dbReference>
<evidence type="ECO:0000256" key="12">
    <source>
        <dbReference type="ARBA" id="ARBA00022889"/>
    </source>
</evidence>
<dbReference type="KEGG" id="nvi:100122781"/>
<evidence type="ECO:0000259" key="24">
    <source>
        <dbReference type="SMART" id="SM01241"/>
    </source>
</evidence>
<dbReference type="PANTHER" id="PTHR10082">
    <property type="entry name" value="INTEGRIN BETA SUBUNIT"/>
    <property type="match status" value="1"/>
</dbReference>
<feature type="disulfide bond" evidence="18">
    <location>
        <begin position="523"/>
        <end position="564"/>
    </location>
</feature>
<dbReference type="FunFam" id="2.10.25.10:FF:000036">
    <property type="entry name" value="Integrin beta"/>
    <property type="match status" value="1"/>
</dbReference>
<evidence type="ECO:0000256" key="5">
    <source>
        <dbReference type="ARBA" id="ARBA00022553"/>
    </source>
</evidence>
<feature type="disulfide bond" evidence="18">
    <location>
        <begin position="633"/>
        <end position="640"/>
    </location>
</feature>
<keyword evidence="17" id="KW-0325">Glycoprotein</keyword>
<feature type="disulfide bond" evidence="18">
    <location>
        <begin position="655"/>
        <end position="705"/>
    </location>
</feature>
<dbReference type="Gene3D" id="2.10.25.10">
    <property type="entry name" value="Laminin"/>
    <property type="match status" value="4"/>
</dbReference>
<keyword evidence="5" id="KW-0597">Phosphoprotein</keyword>
<dbReference type="Pfam" id="PF07965">
    <property type="entry name" value="Integrin_B_tail"/>
    <property type="match status" value="1"/>
</dbReference>
<dbReference type="Gene3D" id="1.20.5.100">
    <property type="entry name" value="Cytochrome c1, transmembrane anchor, C-terminal"/>
    <property type="match status" value="1"/>
</dbReference>
<feature type="disulfide bond" evidence="18">
    <location>
        <begin position="660"/>
        <end position="673"/>
    </location>
</feature>
<reference evidence="26" key="1">
    <citation type="submission" date="2021-01" db="UniProtKB">
        <authorList>
            <consortium name="EnsemblMetazoa"/>
        </authorList>
    </citation>
    <scope>IDENTIFICATION</scope>
</reference>
<dbReference type="SMART" id="SM01241">
    <property type="entry name" value="Integrin_b_cyt"/>
    <property type="match status" value="1"/>
</dbReference>
<dbReference type="GO" id="GO:0009986">
    <property type="term" value="C:cell surface"/>
    <property type="evidence" value="ECO:0007669"/>
    <property type="project" value="TreeGrafter"/>
</dbReference>